<feature type="compositionally biased region" description="Basic and acidic residues" evidence="1">
    <location>
        <begin position="159"/>
        <end position="170"/>
    </location>
</feature>
<dbReference type="STRING" id="69.GLE_1734"/>
<protein>
    <submittedName>
        <fullName evidence="3">Uncharacterized protein</fullName>
    </submittedName>
</protein>
<reference evidence="3 4" key="1">
    <citation type="submission" date="2015-11" db="EMBL/GenBank/DDBJ databases">
        <title>Genome sequences of Lysobacter enzymogenes strain C3 and Lysobacter antibioticus ATCC 29479.</title>
        <authorList>
            <person name="Kobayashi D.Y."/>
        </authorList>
    </citation>
    <scope>NUCLEOTIDE SEQUENCE [LARGE SCALE GENOMIC DNA]</scope>
    <source>
        <strain evidence="3 4">C3</strain>
    </source>
</reference>
<feature type="chain" id="PRO_5043994152" evidence="2">
    <location>
        <begin position="23"/>
        <end position="191"/>
    </location>
</feature>
<evidence type="ECO:0000256" key="2">
    <source>
        <dbReference type="SAM" id="SignalP"/>
    </source>
</evidence>
<dbReference type="Proteomes" id="UP000061569">
    <property type="component" value="Chromosome"/>
</dbReference>
<evidence type="ECO:0000313" key="3">
    <source>
        <dbReference type="EMBL" id="ALN57089.1"/>
    </source>
</evidence>
<dbReference type="KEGG" id="lez:GLE_1734"/>
<dbReference type="EMBL" id="CP013140">
    <property type="protein sequence ID" value="ALN57089.1"/>
    <property type="molecule type" value="Genomic_DNA"/>
</dbReference>
<gene>
    <name evidence="3" type="ORF">GLE_1734</name>
</gene>
<dbReference type="OrthoDB" id="6027013at2"/>
<proteinExistence type="predicted"/>
<sequence>MHRIASFAFSLALALAATPSLAAPAPAAAAQAAVETVGVYSNVRVSGGEDPHAEGYDVELYRENGVLFGLFYSSQGMVGDTPRGRLQDVRYDAASGKLSFRAKLTIGQEFSKDSGPDGRPSRDLFEFDGTLGAKTLSGALLHRSGYAPSEAGERQMVTLKRDAQRSRDAGELAPASRAQWLAEPVPNGPQW</sequence>
<feature type="region of interest" description="Disordered" evidence="1">
    <location>
        <begin position="151"/>
        <end position="191"/>
    </location>
</feature>
<keyword evidence="2" id="KW-0732">Signal</keyword>
<accession>A0A0S2DEZ2</accession>
<evidence type="ECO:0000313" key="4">
    <source>
        <dbReference type="Proteomes" id="UP000061569"/>
    </source>
</evidence>
<dbReference type="PATRIC" id="fig|69.6.peg.1711"/>
<organism evidence="3 4">
    <name type="scientific">Lysobacter enzymogenes</name>
    <dbReference type="NCBI Taxonomy" id="69"/>
    <lineage>
        <taxon>Bacteria</taxon>
        <taxon>Pseudomonadati</taxon>
        <taxon>Pseudomonadota</taxon>
        <taxon>Gammaproteobacteria</taxon>
        <taxon>Lysobacterales</taxon>
        <taxon>Lysobacteraceae</taxon>
        <taxon>Lysobacter</taxon>
    </lineage>
</organism>
<evidence type="ECO:0000256" key="1">
    <source>
        <dbReference type="SAM" id="MobiDB-lite"/>
    </source>
</evidence>
<dbReference type="AlphaFoldDB" id="A0A0S2DEZ2"/>
<feature type="signal peptide" evidence="2">
    <location>
        <begin position="1"/>
        <end position="22"/>
    </location>
</feature>
<name>A0A0S2DEZ2_LYSEN</name>